<accession>A0A1H7UBC0</accession>
<dbReference type="RefSeq" id="WP_093881791.1">
    <property type="nucleotide sequence ID" value="NZ_FOBS01000001.1"/>
</dbReference>
<keyword evidence="4" id="KW-1185">Reference proteome</keyword>
<proteinExistence type="predicted"/>
<organism evidence="3 4">
    <name type="scientific">Syntrophus gentianae</name>
    <dbReference type="NCBI Taxonomy" id="43775"/>
    <lineage>
        <taxon>Bacteria</taxon>
        <taxon>Pseudomonadati</taxon>
        <taxon>Thermodesulfobacteriota</taxon>
        <taxon>Syntrophia</taxon>
        <taxon>Syntrophales</taxon>
        <taxon>Syntrophaceae</taxon>
        <taxon>Syntrophus</taxon>
    </lineage>
</organism>
<keyword evidence="1" id="KW-0732">Signal</keyword>
<reference evidence="3 4" key="1">
    <citation type="submission" date="2016-10" db="EMBL/GenBank/DDBJ databases">
        <authorList>
            <person name="de Groot N.N."/>
        </authorList>
    </citation>
    <scope>NUCLEOTIDE SEQUENCE [LARGE SCALE GENOMIC DNA]</scope>
    <source>
        <strain evidence="3 4">DSM 8423</strain>
    </source>
</reference>
<dbReference type="AlphaFoldDB" id="A0A1H7UBC0"/>
<evidence type="ECO:0000313" key="4">
    <source>
        <dbReference type="Proteomes" id="UP000198744"/>
    </source>
</evidence>
<dbReference type="EMBL" id="FOBS01000001">
    <property type="protein sequence ID" value="SEL93988.1"/>
    <property type="molecule type" value="Genomic_DNA"/>
</dbReference>
<feature type="domain" description="Glycoamylase-like" evidence="2">
    <location>
        <begin position="508"/>
        <end position="738"/>
    </location>
</feature>
<dbReference type="OrthoDB" id="5937621at2"/>
<sequence>MKITRILLFSALLMLFFAASARVEADHSNPSDYQAGEESDTTRPLNLSSLPAAGQNVVSQAVLIDFSKTNIVTKADSGINDFSGNMGALNKNGISYGSSRLVCSKGNSCAQQLKWDFSIDSDREAYTGIFYSLFGLTDTRTTFDGTTVGTTSFPEHSLDLDRIDGQLIEPDGPRKFKTLRIQLANQGTATVTLRVELKDTKGGGRFSRFRISAVTAKTLIWNFRDSSQYRTVGGKDLDLQKAKILSFVIERENIGDKIKNPLKGKLAIHKVSYVPDRTEVEPLSNAKLLDLLERRAAQYFIDWTSRKKDSLGIPQDRSTFGDLLTVGGIGFALPAYIISAERGWISRSAAISKTLSVLRKLDDTSSFGATPMGRIGYKGFFYHFLGVDGKRKLNYDDPATPTREDLNTVELSTIDTGLALMGVLAAQSYFKGSAEKEVEIRSLAQRIYNRVEWDFMLRTEAPDANRFYLGWKPNEERKGASFEIPDAKGKGKYSGTSANPSTLDYYTDEALIDILLAAGSTTHPIDAQAAYCALIKTPDENKLIRTHPGALFTYQFLRAFINLQGVTLPACPGEGAANWYANSQKAINTTIQYVESNPPGFSTYGPNAWGLSAAEGPDDQYRAYCAPTAAIGVPPQDGTVTYYGMISSVSSGTSLKTRAIQALRNAWKRKDWHYRFSLPDAFNDNISQAGLAPVEGNPLLRKSGPWMNRQLFAIDQGPMLLHLENARSGLIWNLLAKNRNIKRGLDRLRTPLENSLQEEDREGEEQER</sequence>
<dbReference type="Proteomes" id="UP000198744">
    <property type="component" value="Unassembled WGS sequence"/>
</dbReference>
<dbReference type="STRING" id="43775.SAMN04489760_10169"/>
<dbReference type="InterPro" id="IPR019282">
    <property type="entry name" value="Glycoamylase-like_cons_dom"/>
</dbReference>
<protein>
    <recommendedName>
        <fullName evidence="2">Glycoamylase-like domain-containing protein</fullName>
    </recommendedName>
</protein>
<dbReference type="Pfam" id="PF10091">
    <property type="entry name" value="Glycoamylase"/>
    <property type="match status" value="1"/>
</dbReference>
<evidence type="ECO:0000259" key="2">
    <source>
        <dbReference type="Pfam" id="PF10091"/>
    </source>
</evidence>
<feature type="chain" id="PRO_5011754756" description="Glycoamylase-like domain-containing protein" evidence="1">
    <location>
        <begin position="22"/>
        <end position="768"/>
    </location>
</feature>
<evidence type="ECO:0000313" key="3">
    <source>
        <dbReference type="EMBL" id="SEL93988.1"/>
    </source>
</evidence>
<name>A0A1H7UBC0_9BACT</name>
<feature type="signal peptide" evidence="1">
    <location>
        <begin position="1"/>
        <end position="21"/>
    </location>
</feature>
<gene>
    <name evidence="3" type="ORF">SAMN04489760_10169</name>
</gene>
<dbReference type="Gene3D" id="1.50.10.140">
    <property type="match status" value="1"/>
</dbReference>
<evidence type="ECO:0000256" key="1">
    <source>
        <dbReference type="SAM" id="SignalP"/>
    </source>
</evidence>